<dbReference type="InterPro" id="IPR012677">
    <property type="entry name" value="Nucleotide-bd_a/b_plait_sf"/>
</dbReference>
<evidence type="ECO:0000313" key="1">
    <source>
        <dbReference type="EMBL" id="KEH16293.1"/>
    </source>
</evidence>
<dbReference type="GO" id="GO:0016607">
    <property type="term" value="C:nuclear speck"/>
    <property type="evidence" value="ECO:0000318"/>
    <property type="project" value="GO_Central"/>
</dbReference>
<dbReference type="PANTHER" id="PTHR34427:SF5">
    <property type="entry name" value="DUF4283 DOMAIN-CONTAINING PROTEIN"/>
    <property type="match status" value="1"/>
</dbReference>
<dbReference type="PANTHER" id="PTHR34427">
    <property type="entry name" value="DUF4283 DOMAIN PROTEIN"/>
    <property type="match status" value="1"/>
</dbReference>
<name>A0A072TH67_MEDTR</name>
<gene>
    <name evidence="1" type="ORF">MTR_0242s0010</name>
</gene>
<reference evidence="2" key="3">
    <citation type="submission" date="2015-06" db="UniProtKB">
        <authorList>
            <consortium name="EnsemblPlants"/>
        </authorList>
    </citation>
    <scope>IDENTIFICATION</scope>
    <source>
        <strain evidence="2">cv. Jemalong A17</strain>
    </source>
</reference>
<dbReference type="GO" id="GO:0003729">
    <property type="term" value="F:mRNA binding"/>
    <property type="evidence" value="ECO:0000318"/>
    <property type="project" value="GO_Central"/>
</dbReference>
<reference evidence="1 3" key="1">
    <citation type="journal article" date="2011" name="Nature">
        <title>The Medicago genome provides insight into the evolution of rhizobial symbioses.</title>
        <authorList>
            <person name="Young N.D."/>
            <person name="Debelle F."/>
            <person name="Oldroyd G.E."/>
            <person name="Geurts R."/>
            <person name="Cannon S.B."/>
            <person name="Udvardi M.K."/>
            <person name="Benedito V.A."/>
            <person name="Mayer K.F."/>
            <person name="Gouzy J."/>
            <person name="Schoof H."/>
            <person name="Van de Peer Y."/>
            <person name="Proost S."/>
            <person name="Cook D.R."/>
            <person name="Meyers B.C."/>
            <person name="Spannagl M."/>
            <person name="Cheung F."/>
            <person name="De Mita S."/>
            <person name="Krishnakumar V."/>
            <person name="Gundlach H."/>
            <person name="Zhou S."/>
            <person name="Mudge J."/>
            <person name="Bharti A.K."/>
            <person name="Murray J.D."/>
            <person name="Naoumkina M.A."/>
            <person name="Rosen B."/>
            <person name="Silverstein K.A."/>
            <person name="Tang H."/>
            <person name="Rombauts S."/>
            <person name="Zhao P.X."/>
            <person name="Zhou P."/>
            <person name="Barbe V."/>
            <person name="Bardou P."/>
            <person name="Bechner M."/>
            <person name="Bellec A."/>
            <person name="Berger A."/>
            <person name="Berges H."/>
            <person name="Bidwell S."/>
            <person name="Bisseling T."/>
            <person name="Choisne N."/>
            <person name="Couloux A."/>
            <person name="Denny R."/>
            <person name="Deshpande S."/>
            <person name="Dai X."/>
            <person name="Doyle J.J."/>
            <person name="Dudez A.M."/>
            <person name="Farmer A.D."/>
            <person name="Fouteau S."/>
            <person name="Franken C."/>
            <person name="Gibelin C."/>
            <person name="Gish J."/>
            <person name="Goldstein S."/>
            <person name="Gonzalez A.J."/>
            <person name="Green P.J."/>
            <person name="Hallab A."/>
            <person name="Hartog M."/>
            <person name="Hua A."/>
            <person name="Humphray S.J."/>
            <person name="Jeong D.H."/>
            <person name="Jing Y."/>
            <person name="Jocker A."/>
            <person name="Kenton S.M."/>
            <person name="Kim D.J."/>
            <person name="Klee K."/>
            <person name="Lai H."/>
            <person name="Lang C."/>
            <person name="Lin S."/>
            <person name="Macmil S.L."/>
            <person name="Magdelenat G."/>
            <person name="Matthews L."/>
            <person name="McCorrison J."/>
            <person name="Monaghan E.L."/>
            <person name="Mun J.H."/>
            <person name="Najar F.Z."/>
            <person name="Nicholson C."/>
            <person name="Noirot C."/>
            <person name="O'Bleness M."/>
            <person name="Paule C.R."/>
            <person name="Poulain J."/>
            <person name="Prion F."/>
            <person name="Qin B."/>
            <person name="Qu C."/>
            <person name="Retzel E.F."/>
            <person name="Riddle C."/>
            <person name="Sallet E."/>
            <person name="Samain S."/>
            <person name="Samson N."/>
            <person name="Sanders I."/>
            <person name="Saurat O."/>
            <person name="Scarpelli C."/>
            <person name="Schiex T."/>
            <person name="Segurens B."/>
            <person name="Severin A.J."/>
            <person name="Sherrier D.J."/>
            <person name="Shi R."/>
            <person name="Sims S."/>
            <person name="Singer S.R."/>
            <person name="Sinharoy S."/>
            <person name="Sterck L."/>
            <person name="Viollet A."/>
            <person name="Wang B.B."/>
            <person name="Wang K."/>
            <person name="Wang M."/>
            <person name="Wang X."/>
            <person name="Warfsmann J."/>
            <person name="Weissenbach J."/>
            <person name="White D.D."/>
            <person name="White J.D."/>
            <person name="Wiley G.B."/>
            <person name="Wincker P."/>
            <person name="Xing Y."/>
            <person name="Yang L."/>
            <person name="Yao Z."/>
            <person name="Ying F."/>
            <person name="Zhai J."/>
            <person name="Zhou L."/>
            <person name="Zuber A."/>
            <person name="Denarie J."/>
            <person name="Dixon R.A."/>
            <person name="May G.D."/>
            <person name="Schwartz D.C."/>
            <person name="Rogers J."/>
            <person name="Quetier F."/>
            <person name="Town C.D."/>
            <person name="Roe B.A."/>
        </authorList>
    </citation>
    <scope>NUCLEOTIDE SEQUENCE [LARGE SCALE GENOMIC DNA]</scope>
    <source>
        <strain evidence="1">A17</strain>
        <strain evidence="2 3">cv. Jemalong A17</strain>
    </source>
</reference>
<feature type="non-terminal residue" evidence="1">
    <location>
        <position position="1"/>
    </location>
</feature>
<proteinExistence type="predicted"/>
<dbReference type="Proteomes" id="UP000002051">
    <property type="component" value="Unassembled WGS sequence"/>
</dbReference>
<keyword evidence="3" id="KW-1185">Reference proteome</keyword>
<dbReference type="GO" id="GO:0000381">
    <property type="term" value="P:regulation of alternative mRNA splicing, via spliceosome"/>
    <property type="evidence" value="ECO:0000318"/>
    <property type="project" value="GO_Central"/>
</dbReference>
<dbReference type="EnsemblPlants" id="KEH16293">
    <property type="protein sequence ID" value="KEH16293"/>
    <property type="gene ID" value="MTR_0242s0010"/>
</dbReference>
<dbReference type="InterPro" id="IPR035979">
    <property type="entry name" value="RBD_domain_sf"/>
</dbReference>
<dbReference type="Gene3D" id="3.30.70.330">
    <property type="match status" value="1"/>
</dbReference>
<protein>
    <recommendedName>
        <fullName evidence="4">RNA recognition motif</fullName>
    </recommendedName>
</protein>
<sequence>MDSEGWHFQKRRGPSREPVVQTFARPSYRGCGMMRSAVDVVGKEYAGASGVVSERGASSVGVGGLSRQQARDDGDLGMGSANSIQGEVKMDQQAVSRYKRFVTFYFTNFPPQLSNFYLRKGFEVCGILEEVVVPSRRNVNGELYGFVHFSKVWDVGKLLHAVNAVCFGSYRVRAKLARFDRGGEVEGSRVNVDEKVGGAVFLKKCAKEGEIRIANEGTSKEGDGSDLLKSVDKRLWNGKGRMDVLNDEVDEGCVKVVRVGEVVVTIRDGIGKHGQGRGVGVDEVKMGQTSRDLSGDELVVVAKQLPVAKKLVRMFRANGDDLKWVRSGVLANVVNGEVITVVQNRIADAGFVNLDIIPLGADRVFLRSRSEIDILDMLGEAKDFFDHFFKNVVRCDKEVVPFRRGAWVRLYGIPIHAWKAISCVDRLVIDGQSVDIKIVEDWGGNAGEDACLFEEEDEQPSQSDNEELFRDPETSKNIDLVVDEMVRELEVEELNNVADLMDGVDAGSDVAAMAVVGPGNTLVNGECASSHHTTVPVLAVLSHHSSRRSFLPEL</sequence>
<reference evidence="1 3" key="2">
    <citation type="journal article" date="2014" name="BMC Genomics">
        <title>An improved genome release (version Mt4.0) for the model legume Medicago truncatula.</title>
        <authorList>
            <person name="Tang H."/>
            <person name="Krishnakumar V."/>
            <person name="Bidwell S."/>
            <person name="Rosen B."/>
            <person name="Chan A."/>
            <person name="Zhou S."/>
            <person name="Gentzbittel L."/>
            <person name="Childs K.L."/>
            <person name="Yandell M."/>
            <person name="Gundlach H."/>
            <person name="Mayer K.F."/>
            <person name="Schwartz D.C."/>
            <person name="Town C.D."/>
        </authorList>
    </citation>
    <scope>GENOME REANNOTATION</scope>
    <source>
        <strain evidence="1">A17</strain>
        <strain evidence="2 3">cv. Jemalong A17</strain>
    </source>
</reference>
<evidence type="ECO:0008006" key="4">
    <source>
        <dbReference type="Google" id="ProtNLM"/>
    </source>
</evidence>
<dbReference type="AlphaFoldDB" id="A0A072TH67"/>
<organism evidence="1 3">
    <name type="scientific">Medicago truncatula</name>
    <name type="common">Barrel medic</name>
    <name type="synonym">Medicago tribuloides</name>
    <dbReference type="NCBI Taxonomy" id="3880"/>
    <lineage>
        <taxon>Eukaryota</taxon>
        <taxon>Viridiplantae</taxon>
        <taxon>Streptophyta</taxon>
        <taxon>Embryophyta</taxon>
        <taxon>Tracheophyta</taxon>
        <taxon>Spermatophyta</taxon>
        <taxon>Magnoliopsida</taxon>
        <taxon>eudicotyledons</taxon>
        <taxon>Gunneridae</taxon>
        <taxon>Pentapetalae</taxon>
        <taxon>rosids</taxon>
        <taxon>fabids</taxon>
        <taxon>Fabales</taxon>
        <taxon>Fabaceae</taxon>
        <taxon>Papilionoideae</taxon>
        <taxon>50 kb inversion clade</taxon>
        <taxon>NPAAA clade</taxon>
        <taxon>Hologalegina</taxon>
        <taxon>IRL clade</taxon>
        <taxon>Trifolieae</taxon>
        <taxon>Medicago</taxon>
    </lineage>
</organism>
<evidence type="ECO:0000313" key="3">
    <source>
        <dbReference type="Proteomes" id="UP000002051"/>
    </source>
</evidence>
<dbReference type="HOGENOM" id="CLU_492291_0_0_1"/>
<evidence type="ECO:0000313" key="2">
    <source>
        <dbReference type="EnsemblPlants" id="KEH16293"/>
    </source>
</evidence>
<accession>A0A072TH67</accession>
<dbReference type="SUPFAM" id="SSF54928">
    <property type="entry name" value="RNA-binding domain, RBD"/>
    <property type="match status" value="1"/>
</dbReference>
<dbReference type="CDD" id="cd00590">
    <property type="entry name" value="RRM_SF"/>
    <property type="match status" value="1"/>
</dbReference>
<dbReference type="EMBL" id="KL402967">
    <property type="protein sequence ID" value="KEH16293.1"/>
    <property type="molecule type" value="Genomic_DNA"/>
</dbReference>